<proteinExistence type="inferred from homology"/>
<keyword evidence="8" id="KW-0282">Flagellum</keyword>
<keyword evidence="8" id="KW-0966">Cell projection</keyword>
<dbReference type="InterPro" id="IPR019776">
    <property type="entry name" value="Flagellar_basal_body_rod_CS"/>
</dbReference>
<feature type="domain" description="Flagellar basal body rod protein N-terminal" evidence="6">
    <location>
        <begin position="7"/>
        <end position="34"/>
    </location>
</feature>
<comment type="caution">
    <text evidence="8">The sequence shown here is derived from an EMBL/GenBank/DDBJ whole genome shotgun (WGS) entry which is preliminary data.</text>
</comment>
<evidence type="ECO:0000259" key="7">
    <source>
        <dbReference type="Pfam" id="PF06429"/>
    </source>
</evidence>
<keyword evidence="8" id="KW-0969">Cilium</keyword>
<dbReference type="PANTHER" id="PTHR30435:SF2">
    <property type="entry name" value="FLAGELLAR BASAL-BODY ROD PROTEIN FLGC"/>
    <property type="match status" value="1"/>
</dbReference>
<accession>E6PCD2</accession>
<comment type="subunit">
    <text evidence="5">The basal body constitutes a major portion of the flagellar organelle and consists of four rings (L,P,S, and M) mounted on a central rod. The rod consists of about 26 subunits of FlgG in the distal portion, and FlgB, FlgC and FlgF are thought to build up the proximal portion of the rod with about 6 subunits each.</text>
</comment>
<dbReference type="EMBL" id="CABL01000001">
    <property type="protein sequence ID" value="CBH74116.1"/>
    <property type="molecule type" value="Genomic_DNA"/>
</dbReference>
<organism evidence="8">
    <name type="scientific">mine drainage metagenome</name>
    <dbReference type="NCBI Taxonomy" id="410659"/>
    <lineage>
        <taxon>unclassified sequences</taxon>
        <taxon>metagenomes</taxon>
        <taxon>ecological metagenomes</taxon>
    </lineage>
</organism>
<dbReference type="InterPro" id="IPR006299">
    <property type="entry name" value="FlgC"/>
</dbReference>
<evidence type="ECO:0000256" key="2">
    <source>
        <dbReference type="ARBA" id="ARBA00009677"/>
    </source>
</evidence>
<dbReference type="Pfam" id="PF00460">
    <property type="entry name" value="Flg_bb_rod"/>
    <property type="match status" value="1"/>
</dbReference>
<evidence type="ECO:0000256" key="5">
    <source>
        <dbReference type="ARBA" id="ARBA00025933"/>
    </source>
</evidence>
<evidence type="ECO:0000256" key="1">
    <source>
        <dbReference type="ARBA" id="ARBA00004117"/>
    </source>
</evidence>
<dbReference type="Pfam" id="PF06429">
    <property type="entry name" value="Flg_bbr_C"/>
    <property type="match status" value="1"/>
</dbReference>
<evidence type="ECO:0000256" key="4">
    <source>
        <dbReference type="ARBA" id="ARBA00023143"/>
    </source>
</evidence>
<comment type="subcellular location">
    <subcellularLocation>
        <location evidence="1">Bacterial flagellum basal body</location>
    </subcellularLocation>
</comment>
<dbReference type="PANTHER" id="PTHR30435">
    <property type="entry name" value="FLAGELLAR PROTEIN"/>
    <property type="match status" value="1"/>
</dbReference>
<dbReference type="InterPro" id="IPR010930">
    <property type="entry name" value="Flg_bb/hook_C_dom"/>
</dbReference>
<evidence type="ECO:0000259" key="6">
    <source>
        <dbReference type="Pfam" id="PF00460"/>
    </source>
</evidence>
<evidence type="ECO:0000256" key="3">
    <source>
        <dbReference type="ARBA" id="ARBA00017941"/>
    </source>
</evidence>
<comment type="similarity">
    <text evidence="2">Belongs to the flagella basal body rod proteins family.</text>
</comment>
<feature type="domain" description="Flagellar basal-body/hook protein C-terminal" evidence="7">
    <location>
        <begin position="103"/>
        <end position="137"/>
    </location>
</feature>
<keyword evidence="4" id="KW-0975">Bacterial flagellum</keyword>
<reference evidence="8" key="1">
    <citation type="submission" date="2009-10" db="EMBL/GenBank/DDBJ databases">
        <title>Diversity of trophic interactions inside an arsenic-rich microbial ecosystem.</title>
        <authorList>
            <person name="Bertin P.N."/>
            <person name="Heinrich-Salmeron A."/>
            <person name="Pelletier E."/>
            <person name="Goulhen-Chollet F."/>
            <person name="Arsene-Ploetze F."/>
            <person name="Gallien S."/>
            <person name="Calteau A."/>
            <person name="Vallenet D."/>
            <person name="Casiot C."/>
            <person name="Chane-Woon-Ming B."/>
            <person name="Giloteaux L."/>
            <person name="Barakat M."/>
            <person name="Bonnefoy V."/>
            <person name="Bruneel O."/>
            <person name="Chandler M."/>
            <person name="Cleiss J."/>
            <person name="Duran R."/>
            <person name="Elbaz-Poulichet F."/>
            <person name="Fonknechten N."/>
            <person name="Lauga B."/>
            <person name="Mornico D."/>
            <person name="Ortet P."/>
            <person name="Schaeffer C."/>
            <person name="Siguier P."/>
            <person name="Alexander Thil Smith A."/>
            <person name="Van Dorsselaer A."/>
            <person name="Weissenbach J."/>
            <person name="Medigue C."/>
            <person name="Le Paslier D."/>
        </authorList>
    </citation>
    <scope>NUCLEOTIDE SEQUENCE</scope>
</reference>
<dbReference type="AlphaFoldDB" id="E6PCD2"/>
<dbReference type="PROSITE" id="PS00588">
    <property type="entry name" value="FLAGELLA_BB_ROD"/>
    <property type="match status" value="1"/>
</dbReference>
<dbReference type="GO" id="GO:0030694">
    <property type="term" value="C:bacterial-type flagellum basal body, rod"/>
    <property type="evidence" value="ECO:0007669"/>
    <property type="project" value="InterPro"/>
</dbReference>
<evidence type="ECO:0000313" key="8">
    <source>
        <dbReference type="EMBL" id="CBH74116.1"/>
    </source>
</evidence>
<dbReference type="GO" id="GO:0071978">
    <property type="term" value="P:bacterial-type flagellum-dependent swarming motility"/>
    <property type="evidence" value="ECO:0007669"/>
    <property type="project" value="TreeGrafter"/>
</dbReference>
<gene>
    <name evidence="8" type="primary">flgC</name>
    <name evidence="8" type="ORF">CARN1_2003</name>
</gene>
<dbReference type="NCBIfam" id="TIGR01395">
    <property type="entry name" value="FlgC"/>
    <property type="match status" value="1"/>
</dbReference>
<protein>
    <recommendedName>
        <fullName evidence="3">Flagellar basal-body rod protein FlgC</fullName>
    </recommendedName>
</protein>
<name>E6PCD2_9ZZZZ</name>
<dbReference type="InterPro" id="IPR001444">
    <property type="entry name" value="Flag_bb_rod_N"/>
</dbReference>
<sequence length="149" mass="15892">MGFYTAIDISASGLSAERLAMDVIANNIANANTTLTPQGGAFKRQLVVFAQKSDATTQSSSDPFNPFHTSNPGQAGVQVLGITQDQSPDRLVFDPGNPQADARGYVHYPNVQVVKEMVDMMAASRAYQANVAAIKETRLMNSAEIGLLS</sequence>